<proteinExistence type="inferred from homology"/>
<dbReference type="Pfam" id="PF00797">
    <property type="entry name" value="Acetyltransf_2"/>
    <property type="match status" value="1"/>
</dbReference>
<evidence type="ECO:0000313" key="4">
    <source>
        <dbReference type="Proteomes" id="UP000654345"/>
    </source>
</evidence>
<dbReference type="RefSeq" id="WP_201373386.1">
    <property type="nucleotide sequence ID" value="NZ_BNJG01000002.1"/>
</dbReference>
<dbReference type="Gene3D" id="3.30.2140.10">
    <property type="entry name" value="Arylamine N-acetyltransferase"/>
    <property type="match status" value="1"/>
</dbReference>
<keyword evidence="4" id="KW-1185">Reference proteome</keyword>
<dbReference type="InterPro" id="IPR001447">
    <property type="entry name" value="Arylamine_N-AcTrfase"/>
</dbReference>
<dbReference type="PRINTS" id="PR01543">
    <property type="entry name" value="ANATRNSFRASE"/>
</dbReference>
<sequence length="266" mass="30878">MDVMDYLRRFTPSELVISGGWQPTLETLQVLHEAHLIAIPFENLDIHCGQSLCLDEAAIFKKIVLMRRGGICYELNGLFAALLRRLGFHVSLISAGVTRDHVHFGPEFDHLALLVHLADGDWLADVGFSSSFRHPLKFEAEVVQVFHDHSYRLHREDAYWIVQRARNSAWESLYRFQLQPHEMHHFAERCRYQETSPESYFTQNLLFTRATETGRITLCDRKLVIASSAERSLCEIQTEEEYRAVLTRHFGITLLPETRLRFYTSA</sequence>
<comment type="similarity">
    <text evidence="1 2">Belongs to the arylamine N-acetyltransferase family.</text>
</comment>
<organism evidence="3 4">
    <name type="scientific">Ktedonobacter robiniae</name>
    <dbReference type="NCBI Taxonomy" id="2778365"/>
    <lineage>
        <taxon>Bacteria</taxon>
        <taxon>Bacillati</taxon>
        <taxon>Chloroflexota</taxon>
        <taxon>Ktedonobacteria</taxon>
        <taxon>Ktedonobacterales</taxon>
        <taxon>Ktedonobacteraceae</taxon>
        <taxon>Ktedonobacter</taxon>
    </lineage>
</organism>
<protein>
    <submittedName>
        <fullName evidence="3">Acetyltransferase</fullName>
    </submittedName>
</protein>
<dbReference type="EMBL" id="BNJG01000002">
    <property type="protein sequence ID" value="GHO56937.1"/>
    <property type="molecule type" value="Genomic_DNA"/>
</dbReference>
<dbReference type="Gene3D" id="2.40.128.150">
    <property type="entry name" value="Cysteine proteinases"/>
    <property type="match status" value="1"/>
</dbReference>
<dbReference type="PANTHER" id="PTHR11786:SF0">
    <property type="entry name" value="ARYLAMINE N-ACETYLTRANSFERASE 4-RELATED"/>
    <property type="match status" value="1"/>
</dbReference>
<dbReference type="Proteomes" id="UP000654345">
    <property type="component" value="Unassembled WGS sequence"/>
</dbReference>
<evidence type="ECO:0000313" key="3">
    <source>
        <dbReference type="EMBL" id="GHO56937.1"/>
    </source>
</evidence>
<evidence type="ECO:0000256" key="2">
    <source>
        <dbReference type="RuleBase" id="RU003452"/>
    </source>
</evidence>
<accession>A0ABQ3UX24</accession>
<gene>
    <name evidence="3" type="ORF">KSB_54120</name>
</gene>
<name>A0ABQ3UX24_9CHLR</name>
<reference evidence="3 4" key="1">
    <citation type="journal article" date="2021" name="Int. J. Syst. Evol. Microbiol.">
        <title>Reticulibacter mediterranei gen. nov., sp. nov., within the new family Reticulibacteraceae fam. nov., and Ktedonospora formicarum gen. nov., sp. nov., Ktedonobacter robiniae sp. nov., Dictyobacter formicarum sp. nov. and Dictyobacter arantiisoli sp. nov., belonging to the class Ktedonobacteria.</title>
        <authorList>
            <person name="Yabe S."/>
            <person name="Zheng Y."/>
            <person name="Wang C.M."/>
            <person name="Sakai Y."/>
            <person name="Abe K."/>
            <person name="Yokota A."/>
            <person name="Donadio S."/>
            <person name="Cavaletti L."/>
            <person name="Monciardini P."/>
        </authorList>
    </citation>
    <scope>NUCLEOTIDE SEQUENCE [LARGE SCALE GENOMIC DNA]</scope>
    <source>
        <strain evidence="3 4">SOSP1-30</strain>
    </source>
</reference>
<dbReference type="PANTHER" id="PTHR11786">
    <property type="entry name" value="N-HYDROXYARYLAMINE O-ACETYLTRANSFERASE"/>
    <property type="match status" value="1"/>
</dbReference>
<comment type="caution">
    <text evidence="3">The sequence shown here is derived from an EMBL/GenBank/DDBJ whole genome shotgun (WGS) entry which is preliminary data.</text>
</comment>
<evidence type="ECO:0000256" key="1">
    <source>
        <dbReference type="ARBA" id="ARBA00006547"/>
    </source>
</evidence>
<dbReference type="InterPro" id="IPR038765">
    <property type="entry name" value="Papain-like_cys_pep_sf"/>
</dbReference>
<dbReference type="SUPFAM" id="SSF54001">
    <property type="entry name" value="Cysteine proteinases"/>
    <property type="match status" value="1"/>
</dbReference>